<organism evidence="1 2">
    <name type="scientific">Bacillus pseudomycoides</name>
    <dbReference type="NCBI Taxonomy" id="64104"/>
    <lineage>
        <taxon>Bacteria</taxon>
        <taxon>Bacillati</taxon>
        <taxon>Bacillota</taxon>
        <taxon>Bacilli</taxon>
        <taxon>Bacillales</taxon>
        <taxon>Bacillaceae</taxon>
        <taxon>Bacillus</taxon>
        <taxon>Bacillus cereus group</taxon>
    </lineage>
</organism>
<dbReference type="EMBL" id="MWPX01000039">
    <property type="protein sequence ID" value="OUM46635.1"/>
    <property type="molecule type" value="Genomic_DNA"/>
</dbReference>
<proteinExistence type="predicted"/>
<dbReference type="AlphaFoldDB" id="A0A1Y3M880"/>
<accession>A0A1Y3M880</accession>
<protein>
    <submittedName>
        <fullName evidence="1">Uncharacterized protein</fullName>
    </submittedName>
</protein>
<gene>
    <name evidence="1" type="ORF">BW425_22745</name>
</gene>
<evidence type="ECO:0000313" key="1">
    <source>
        <dbReference type="EMBL" id="OUM46635.1"/>
    </source>
</evidence>
<name>A0A1Y3M880_9BACI</name>
<dbReference type="Proteomes" id="UP000195321">
    <property type="component" value="Unassembled WGS sequence"/>
</dbReference>
<comment type="caution">
    <text evidence="1">The sequence shown here is derived from an EMBL/GenBank/DDBJ whole genome shotgun (WGS) entry which is preliminary data.</text>
</comment>
<evidence type="ECO:0000313" key="2">
    <source>
        <dbReference type="Proteomes" id="UP000195321"/>
    </source>
</evidence>
<sequence length="74" mass="8792">MTWNEFRTANKGKYSKDEMSKTWDKYKKENGIESDSGDKTYTRPSGYRKGVRDDVWDNAKGEDLTDDYFGDWNY</sequence>
<reference evidence="1 2" key="1">
    <citation type="submission" date="2017-02" db="EMBL/GenBank/DDBJ databases">
        <title>Bacillus pseudomycoides isolate FSL K6-0042.</title>
        <authorList>
            <person name="Kovac J."/>
        </authorList>
    </citation>
    <scope>NUCLEOTIDE SEQUENCE [LARGE SCALE GENOMIC DNA]</scope>
    <source>
        <strain evidence="1 2">FSL K6-0042</strain>
    </source>
</reference>